<dbReference type="AlphaFoldDB" id="A0A411WMQ6"/>
<dbReference type="OrthoDB" id="9905405at2"/>
<evidence type="ECO:0000313" key="2">
    <source>
        <dbReference type="Proteomes" id="UP000293154"/>
    </source>
</evidence>
<organism evidence="1 2">
    <name type="scientific">Limnobaculum zhutongyuii</name>
    <dbReference type="NCBI Taxonomy" id="2498113"/>
    <lineage>
        <taxon>Bacteria</taxon>
        <taxon>Pseudomonadati</taxon>
        <taxon>Pseudomonadota</taxon>
        <taxon>Gammaproteobacteria</taxon>
        <taxon>Enterobacterales</taxon>
        <taxon>Budviciaceae</taxon>
        <taxon>Limnobaculum</taxon>
    </lineage>
</organism>
<keyword evidence="2" id="KW-1185">Reference proteome</keyword>
<sequence length="161" mass="18319">MADSVGKKYSNYGSTSERTEVTDLFSTNTAVKYMSYEYLKSEMEKNAKVKMYTPEEMKVQFSAIPANGIVVVSISAPTVKSVNTKWWSAFITDESGKVVQRYQPEWSVGTYDIVNGSTFWHNSFSFELAVPPGQTFNVHVNTGVHPDQRWSYKIYPNQEIK</sequence>
<reference evidence="1 2" key="1">
    <citation type="submission" date="2019-03" db="EMBL/GenBank/DDBJ databases">
        <title>Pragia sp. nov. isolated from the gut tract of Carduelis flavirostris.</title>
        <authorList>
            <person name="Ge Y."/>
        </authorList>
    </citation>
    <scope>NUCLEOTIDE SEQUENCE [LARGE SCALE GENOMIC DNA]</scope>
    <source>
        <strain evidence="1 2">CF-458</strain>
    </source>
</reference>
<protein>
    <submittedName>
        <fullName evidence="1">Uncharacterized protein</fullName>
    </submittedName>
</protein>
<proteinExistence type="predicted"/>
<accession>A0A411WMQ6</accession>
<dbReference type="KEGG" id="prag:EKN56_14635"/>
<evidence type="ECO:0000313" key="1">
    <source>
        <dbReference type="EMBL" id="QBH97531.1"/>
    </source>
</evidence>
<gene>
    <name evidence="1" type="ORF">EKN56_14635</name>
</gene>
<dbReference type="RefSeq" id="WP_130592463.1">
    <property type="nucleotide sequence ID" value="NZ_CP034752.1"/>
</dbReference>
<name>A0A411WMQ6_9GAMM</name>
<dbReference type="EMBL" id="CP034752">
    <property type="protein sequence ID" value="QBH97531.1"/>
    <property type="molecule type" value="Genomic_DNA"/>
</dbReference>
<dbReference type="Proteomes" id="UP000293154">
    <property type="component" value="Chromosome"/>
</dbReference>